<evidence type="ECO:0000313" key="2">
    <source>
        <dbReference type="EMBL" id="RKF60512.1"/>
    </source>
</evidence>
<evidence type="ECO:0000313" key="3">
    <source>
        <dbReference type="Proteomes" id="UP000286134"/>
    </source>
</evidence>
<keyword evidence="3" id="KW-1185">Reference proteome</keyword>
<feature type="compositionally biased region" description="Basic and acidic residues" evidence="1">
    <location>
        <begin position="104"/>
        <end position="115"/>
    </location>
</feature>
<feature type="compositionally biased region" description="Polar residues" evidence="1">
    <location>
        <begin position="80"/>
        <end position="93"/>
    </location>
</feature>
<protein>
    <submittedName>
        <fullName evidence="2">Uncharacterized protein</fullName>
    </submittedName>
</protein>
<feature type="region of interest" description="Disordered" evidence="1">
    <location>
        <begin position="72"/>
        <end position="139"/>
    </location>
</feature>
<evidence type="ECO:0000256" key="1">
    <source>
        <dbReference type="SAM" id="MobiDB-lite"/>
    </source>
</evidence>
<proteinExistence type="predicted"/>
<dbReference type="STRING" id="212602.A0A420HSV2"/>
<dbReference type="OrthoDB" id="4925544at2759"/>
<reference evidence="2 3" key="1">
    <citation type="journal article" date="2018" name="BMC Genomics">
        <title>Comparative genome analyses reveal sequence features reflecting distinct modes of host-adaptation between dicot and monocot powdery mildew.</title>
        <authorList>
            <person name="Wu Y."/>
            <person name="Ma X."/>
            <person name="Pan Z."/>
            <person name="Kale S.D."/>
            <person name="Song Y."/>
            <person name="King H."/>
            <person name="Zhang Q."/>
            <person name="Presley C."/>
            <person name="Deng X."/>
            <person name="Wei C.I."/>
            <person name="Xiao S."/>
        </authorList>
    </citation>
    <scope>NUCLEOTIDE SEQUENCE [LARGE SCALE GENOMIC DNA]</scope>
    <source>
        <strain evidence="2">UMSG2</strain>
    </source>
</reference>
<gene>
    <name evidence="2" type="ORF">OnM2_050012</name>
</gene>
<comment type="caution">
    <text evidence="2">The sequence shown here is derived from an EMBL/GenBank/DDBJ whole genome shotgun (WGS) entry which is preliminary data.</text>
</comment>
<dbReference type="AlphaFoldDB" id="A0A420HSV2"/>
<name>A0A420HSV2_9PEZI</name>
<dbReference type="Proteomes" id="UP000286134">
    <property type="component" value="Unassembled WGS sequence"/>
</dbReference>
<organism evidence="2 3">
    <name type="scientific">Erysiphe neolycopersici</name>
    <dbReference type="NCBI Taxonomy" id="212602"/>
    <lineage>
        <taxon>Eukaryota</taxon>
        <taxon>Fungi</taxon>
        <taxon>Dikarya</taxon>
        <taxon>Ascomycota</taxon>
        <taxon>Pezizomycotina</taxon>
        <taxon>Leotiomycetes</taxon>
        <taxon>Erysiphales</taxon>
        <taxon>Erysiphaceae</taxon>
        <taxon>Erysiphe</taxon>
    </lineage>
</organism>
<dbReference type="EMBL" id="MCFK01005047">
    <property type="protein sequence ID" value="RKF60512.1"/>
    <property type="molecule type" value="Genomic_DNA"/>
</dbReference>
<accession>A0A420HSV2</accession>
<sequence length="904" mass="102769">MRNYSISKTSTPFCTPILDSSNKLRFPKLTADARTITWVQSLSSKKMSSDGNNSLDEIILGGSAYEFINTDEESHDDNTTESIASTDFSQFDDMNSFRSTESSSENRSEGNDQESRQSTSPDEIIPQPSLSPVLSHDPHINVDKIGQTSSSSIEFEESFDGGEGKIYVKHTVAELEEEQISNLLRQIPKDEPRNKVSLSVRQTMIDLNLSIKEPLRILYVGSHLARQDIIHKIASSVIASTENSISDKQRRHSGSQHYNVIPISAFGSENAPEIELMHSSRYQIKVDICYSACILKSEQDPNNPEVITLVLDDDFTCHSIPSHGDCFYIEPSWELPHIAIIYCSGGDDINIKRTRALVRKFLNRHRIPSIIISQILMLDNCSFPSVDQHSIHMCLESKDQKEGRAIIHQRFPINLDTFLNIDARQINRNLAYLTGLHEPICSPTTVNYNIYDSQSQERDSQITKKNPTISWGQSISMIRFTSFSRICLLGFFFAFLTTILYYMDVSGPSISLNNKIILNSSRSQVASISSIISPIILATSKFFRPPSQDASSICYMSFGPKIFSEAFKGFSNVKIDTSKRSSPISFSCTAEIYGEKSVLIRILENPRFIWPKSETVSINIFRDNTTIDTDRAFAHENCLVLLIPKNEAYGVINLSINTEMKPRLNKTCTLDFGPSAFHILQIFKNKMSSFVIHQSPNDGSYLINHHKHKAINVIQNLRSKFRAKFIKVSDTSYKAIVQRLLFGNSFTSNARFYILEKIKKSIFSLYNREIIKKYVARTHVAFNIAKYQLNQSIANFFKTNGIRLKAKDNLGVFSSFMADAAKARSLETAKKFSILLYEIDNHAFEMKKAVKNFMKPHHKGLFAAQVKSKILWLKVRRRDEEAEQYQKKAKALMQRYSKRKRSSY</sequence>